<dbReference type="EMBL" id="CAJFDI010000005">
    <property type="protein sequence ID" value="CAD5229884.1"/>
    <property type="molecule type" value="Genomic_DNA"/>
</dbReference>
<organism evidence="11 12">
    <name type="scientific">Bursaphelenchus xylophilus</name>
    <name type="common">Pinewood nematode worm</name>
    <name type="synonym">Aphelenchoides xylophilus</name>
    <dbReference type="NCBI Taxonomy" id="6326"/>
    <lineage>
        <taxon>Eukaryota</taxon>
        <taxon>Metazoa</taxon>
        <taxon>Ecdysozoa</taxon>
        <taxon>Nematoda</taxon>
        <taxon>Chromadorea</taxon>
        <taxon>Rhabditida</taxon>
        <taxon>Tylenchina</taxon>
        <taxon>Tylenchomorpha</taxon>
        <taxon>Aphelenchoidea</taxon>
        <taxon>Aphelenchoididae</taxon>
        <taxon>Bursaphelenchus</taxon>
    </lineage>
</organism>
<comment type="subcellular location">
    <subcellularLocation>
        <location evidence="1">Membrane</location>
        <topology evidence="1">Multi-pass membrane protein</topology>
    </subcellularLocation>
</comment>
<feature type="transmembrane region" description="Helical" evidence="9">
    <location>
        <begin position="427"/>
        <end position="445"/>
    </location>
</feature>
<dbReference type="AlphaFoldDB" id="A0A7I8XKK0"/>
<dbReference type="Pfam" id="PF07885">
    <property type="entry name" value="Ion_trans_2"/>
    <property type="match status" value="1"/>
</dbReference>
<gene>
    <name evidence="11" type="ORF">BXYJ_LOCUS10710</name>
</gene>
<keyword evidence="5" id="KW-0406">Ion transport</keyword>
<feature type="transmembrane region" description="Helical" evidence="9">
    <location>
        <begin position="512"/>
        <end position="531"/>
    </location>
</feature>
<dbReference type="SMART" id="SM01053">
    <property type="entry name" value="CaMBD"/>
    <property type="match status" value="1"/>
</dbReference>
<protein>
    <submittedName>
        <fullName evidence="11">(pine wood nematode) hypothetical protein</fullName>
    </submittedName>
</protein>
<dbReference type="OrthoDB" id="73653at2759"/>
<keyword evidence="12" id="KW-1185">Reference proteome</keyword>
<dbReference type="GO" id="GO:0005516">
    <property type="term" value="F:calmodulin binding"/>
    <property type="evidence" value="ECO:0007669"/>
    <property type="project" value="InterPro"/>
</dbReference>
<dbReference type="GO" id="GO:0016286">
    <property type="term" value="F:small conductance calcium-activated potassium channel activity"/>
    <property type="evidence" value="ECO:0007669"/>
    <property type="project" value="InterPro"/>
</dbReference>
<evidence type="ECO:0000256" key="1">
    <source>
        <dbReference type="ARBA" id="ARBA00004141"/>
    </source>
</evidence>
<accession>A0A7I8XKK0</accession>
<keyword evidence="7" id="KW-0407">Ion channel</keyword>
<evidence type="ECO:0000256" key="2">
    <source>
        <dbReference type="ARBA" id="ARBA00022448"/>
    </source>
</evidence>
<comment type="caution">
    <text evidence="11">The sequence shown here is derived from an EMBL/GenBank/DDBJ whole genome shotgun (WGS) entry which is preliminary data.</text>
</comment>
<dbReference type="SUPFAM" id="SSF81327">
    <property type="entry name" value="Small-conductance potassium channel"/>
    <property type="match status" value="1"/>
</dbReference>
<feature type="region of interest" description="Disordered" evidence="8">
    <location>
        <begin position="22"/>
        <end position="52"/>
    </location>
</feature>
<feature type="transmembrane region" description="Helical" evidence="9">
    <location>
        <begin position="390"/>
        <end position="407"/>
    </location>
</feature>
<dbReference type="PANTHER" id="PTHR10153">
    <property type="entry name" value="SMALL CONDUCTANCE CALCIUM-ACTIVATED POTASSIUM CHANNEL"/>
    <property type="match status" value="1"/>
</dbReference>
<proteinExistence type="predicted"/>
<feature type="region of interest" description="Disordered" evidence="8">
    <location>
        <begin position="875"/>
        <end position="901"/>
    </location>
</feature>
<dbReference type="InterPro" id="IPR015449">
    <property type="entry name" value="K_chnl_Ca-activ_SK"/>
</dbReference>
<dbReference type="InterPro" id="IPR036122">
    <property type="entry name" value="CaM-bd_dom_sf"/>
</dbReference>
<dbReference type="SUPFAM" id="SSF81324">
    <property type="entry name" value="Voltage-gated potassium channels"/>
    <property type="match status" value="1"/>
</dbReference>
<keyword evidence="6 9" id="KW-0472">Membrane</keyword>
<evidence type="ECO:0000256" key="5">
    <source>
        <dbReference type="ARBA" id="ARBA00023065"/>
    </source>
</evidence>
<evidence type="ECO:0000313" key="11">
    <source>
        <dbReference type="EMBL" id="CAD5229884.1"/>
    </source>
</evidence>
<evidence type="ECO:0000256" key="9">
    <source>
        <dbReference type="SAM" id="Phobius"/>
    </source>
</evidence>
<feature type="transmembrane region" description="Helical" evidence="9">
    <location>
        <begin position="471"/>
        <end position="492"/>
    </location>
</feature>
<evidence type="ECO:0000256" key="4">
    <source>
        <dbReference type="ARBA" id="ARBA00022989"/>
    </source>
</evidence>
<feature type="compositionally biased region" description="Low complexity" evidence="8">
    <location>
        <begin position="798"/>
        <end position="819"/>
    </location>
</feature>
<dbReference type="InterPro" id="IPR013099">
    <property type="entry name" value="K_chnl_dom"/>
</dbReference>
<sequence length="901" mass="99557">MTLVPTVLQTPNSPLYRRRRRQSTFSYGKPDRPATPPIPTLTLQRGRTQSSAASAAAAGGAVRVVWDKSGTCTVRALPNGSVANCVSTNTAATGMTLGSLPAEAGQTQDARSAGHTSAIANNSTTVAAFNPPVFQRKTTLPTGGLPLSTISTSFSGSIAPNCSIPSGPSNFPVIAQGYSNTSTQVLGFPGLSSASPSFNALNQCTCNAMTAYSSYSTLTTPNPAKPHLVDPTMYPSRAPSAMSALAGGARSVHPATTPPPCPLHSEPQRRFSMSAQQLGQSRFRHKIGSYWRSFELYTDIPKAEMTRTSSMIRKRLAMLESFDAIKEEKSNGDVRFDVSDADGNPHKRSAAQTKSIRRRQSGYGITITSDSTAKMRCRQRKQLFQQRNQCCDFSLVLGLVGLILVVIDTEITALNIVGKMEYPSIALRSLALISTAMLIGTIINYHRIEVKIALIDSGADDWRVAVSTDRLIKLSIEILICIICPFPGSGIVNWTYVDEDHQVSSVPVPMDVIMSIPMYLRVYLFCRFMVLHSRQFQDAATRSIAALNRISMDFWFVVKTMMSDHPLRVLIMFTMIYWLCASWAFTQCERWKRPFEHYYMNSLWFVIVTFLSIGYGDVVPRTYVGRALAVLTGIVGAGVSSALIAVISRKLELSRAEKHVNNFMADSKLTNQRKNAAASVLQHTWFIHRYQRSANKGDDLRLRQHQRKFLNAINDFRRIKWDQRKLQERGNSLLDIGKLHNEMHETLWEMHRTQDQFISQIDLLTQRIGDLQTVILGQQQPNPAPNGTLSPQTTVTHAAYSSPPSSAYNNFPPNSSHPPFHQPKISSPANPKRYSVQATAITLPEHVLHVQRSSDAPTGNGGLVHQHAIEKRGTLSQTSNELEPEETDISASSPLITRQNY</sequence>
<dbReference type="InterPro" id="IPR004178">
    <property type="entry name" value="CaM-bd_dom"/>
</dbReference>
<keyword evidence="4 9" id="KW-1133">Transmembrane helix</keyword>
<dbReference type="Proteomes" id="UP000582659">
    <property type="component" value="Unassembled WGS sequence"/>
</dbReference>
<evidence type="ECO:0000259" key="10">
    <source>
        <dbReference type="SMART" id="SM01053"/>
    </source>
</evidence>
<evidence type="ECO:0000313" key="12">
    <source>
        <dbReference type="Proteomes" id="UP000659654"/>
    </source>
</evidence>
<reference evidence="11" key="1">
    <citation type="submission" date="2020-09" db="EMBL/GenBank/DDBJ databases">
        <authorList>
            <person name="Kikuchi T."/>
        </authorList>
    </citation>
    <scope>NUCLEOTIDE SEQUENCE</scope>
    <source>
        <strain evidence="11">Ka4C1</strain>
    </source>
</reference>
<name>A0A7I8XKK0_BURXY</name>
<evidence type="ECO:0000256" key="7">
    <source>
        <dbReference type="ARBA" id="ARBA00023303"/>
    </source>
</evidence>
<evidence type="ECO:0000256" key="8">
    <source>
        <dbReference type="SAM" id="MobiDB-lite"/>
    </source>
</evidence>
<dbReference type="Proteomes" id="UP000659654">
    <property type="component" value="Unassembled WGS sequence"/>
</dbReference>
<dbReference type="SMR" id="A0A7I8XKK0"/>
<feature type="transmembrane region" description="Helical" evidence="9">
    <location>
        <begin position="598"/>
        <end position="615"/>
    </location>
</feature>
<dbReference type="Pfam" id="PF02888">
    <property type="entry name" value="CaMBD"/>
    <property type="match status" value="1"/>
</dbReference>
<feature type="region of interest" description="Disordered" evidence="8">
    <location>
        <begin position="777"/>
        <end position="832"/>
    </location>
</feature>
<evidence type="ECO:0000256" key="6">
    <source>
        <dbReference type="ARBA" id="ARBA00023136"/>
    </source>
</evidence>
<dbReference type="EMBL" id="CAJFCV020000005">
    <property type="protein sequence ID" value="CAG9120659.1"/>
    <property type="molecule type" value="Genomic_DNA"/>
</dbReference>
<feature type="domain" description="Calmodulin-binding" evidence="10">
    <location>
        <begin position="666"/>
        <end position="742"/>
    </location>
</feature>
<feature type="transmembrane region" description="Helical" evidence="9">
    <location>
        <begin position="567"/>
        <end position="586"/>
    </location>
</feature>
<keyword evidence="3 9" id="KW-0812">Transmembrane</keyword>
<feature type="transmembrane region" description="Helical" evidence="9">
    <location>
        <begin position="627"/>
        <end position="648"/>
    </location>
</feature>
<feature type="compositionally biased region" description="Polar residues" evidence="8">
    <location>
        <begin position="889"/>
        <end position="901"/>
    </location>
</feature>
<dbReference type="Pfam" id="PF03530">
    <property type="entry name" value="SK_channel"/>
    <property type="match status" value="1"/>
</dbReference>
<dbReference type="Gene3D" id="1.10.287.70">
    <property type="match status" value="2"/>
</dbReference>
<feature type="compositionally biased region" description="Polar residues" evidence="8">
    <location>
        <begin position="777"/>
        <end position="796"/>
    </location>
</feature>
<dbReference type="GO" id="GO:0016020">
    <property type="term" value="C:membrane"/>
    <property type="evidence" value="ECO:0007669"/>
    <property type="project" value="UniProtKB-SubCell"/>
</dbReference>
<keyword evidence="2" id="KW-0813">Transport</keyword>
<evidence type="ECO:0000256" key="3">
    <source>
        <dbReference type="ARBA" id="ARBA00022692"/>
    </source>
</evidence>